<organism evidence="2 3">
    <name type="scientific">Ilex paraguariensis</name>
    <name type="common">yerba mate</name>
    <dbReference type="NCBI Taxonomy" id="185542"/>
    <lineage>
        <taxon>Eukaryota</taxon>
        <taxon>Viridiplantae</taxon>
        <taxon>Streptophyta</taxon>
        <taxon>Embryophyta</taxon>
        <taxon>Tracheophyta</taxon>
        <taxon>Spermatophyta</taxon>
        <taxon>Magnoliopsida</taxon>
        <taxon>eudicotyledons</taxon>
        <taxon>Gunneridae</taxon>
        <taxon>Pentapetalae</taxon>
        <taxon>asterids</taxon>
        <taxon>campanulids</taxon>
        <taxon>Aquifoliales</taxon>
        <taxon>Aquifoliaceae</taxon>
        <taxon>Ilex</taxon>
    </lineage>
</organism>
<comment type="caution">
    <text evidence="2">The sequence shown here is derived from an EMBL/GenBank/DDBJ whole genome shotgun (WGS) entry which is preliminary data.</text>
</comment>
<accession>A0ABC8QQM6</accession>
<reference evidence="2 3" key="1">
    <citation type="submission" date="2024-02" db="EMBL/GenBank/DDBJ databases">
        <authorList>
            <person name="Vignale AGUSTIN F."/>
            <person name="Sosa J E."/>
            <person name="Modenutti C."/>
        </authorList>
    </citation>
    <scope>NUCLEOTIDE SEQUENCE [LARGE SCALE GENOMIC DNA]</scope>
</reference>
<feature type="region of interest" description="Disordered" evidence="1">
    <location>
        <begin position="68"/>
        <end position="110"/>
    </location>
</feature>
<dbReference type="AlphaFoldDB" id="A0ABC8QQM6"/>
<dbReference type="Proteomes" id="UP001642360">
    <property type="component" value="Unassembled WGS sequence"/>
</dbReference>
<name>A0ABC8QQM6_9AQUA</name>
<keyword evidence="3" id="KW-1185">Reference proteome</keyword>
<dbReference type="PANTHER" id="PTHR13445:SF5">
    <property type="entry name" value="PROTEIN TSSC4"/>
    <property type="match status" value="1"/>
</dbReference>
<dbReference type="PANTHER" id="PTHR13445">
    <property type="entry name" value="TUMOR SUPPRESSING SUBTRANSFERABLE CANDIDATE 4 TSSC4"/>
    <property type="match status" value="1"/>
</dbReference>
<gene>
    <name evidence="2" type="ORF">ILEXP_LOCUS1928</name>
</gene>
<dbReference type="EMBL" id="CAUOFW020000686">
    <property type="protein sequence ID" value="CAK9135005.1"/>
    <property type="molecule type" value="Genomic_DNA"/>
</dbReference>
<sequence>MSHLVMLGQNSEDAPMDLRKSVTFIPRNKGSDDASVNSCHMVKQIRKDGSEQFLKQTDFPVRIAARVAQQSEGGAMQEDKPEMNMADRTGGCQKPSRHYRNRSRFEGSVS</sequence>
<evidence type="ECO:0000313" key="3">
    <source>
        <dbReference type="Proteomes" id="UP001642360"/>
    </source>
</evidence>
<evidence type="ECO:0000313" key="2">
    <source>
        <dbReference type="EMBL" id="CAK9135005.1"/>
    </source>
</evidence>
<proteinExistence type="predicted"/>
<evidence type="ECO:0000256" key="1">
    <source>
        <dbReference type="SAM" id="MobiDB-lite"/>
    </source>
</evidence>
<dbReference type="InterPro" id="IPR029338">
    <property type="entry name" value="TSSC4"/>
</dbReference>
<protein>
    <submittedName>
        <fullName evidence="2">Uncharacterized protein</fullName>
    </submittedName>
</protein>